<dbReference type="InterPro" id="IPR029209">
    <property type="entry name" value="DML1/Misato_tubulin"/>
</dbReference>
<dbReference type="Proteomes" id="UP000794436">
    <property type="component" value="Unassembled WGS sequence"/>
</dbReference>
<evidence type="ECO:0000313" key="3">
    <source>
        <dbReference type="EMBL" id="TMW67651.1"/>
    </source>
</evidence>
<evidence type="ECO:0000313" key="4">
    <source>
        <dbReference type="Proteomes" id="UP000794436"/>
    </source>
</evidence>
<protein>
    <recommendedName>
        <fullName evidence="2">DML1/Misato tubulin domain-containing protein</fullName>
    </recommendedName>
</protein>
<gene>
    <name evidence="3" type="ORF">Poli38472_011271</name>
</gene>
<feature type="region of interest" description="Disordered" evidence="1">
    <location>
        <begin position="65"/>
        <end position="95"/>
    </location>
</feature>
<reference evidence="3" key="1">
    <citation type="submission" date="2019-03" db="EMBL/GenBank/DDBJ databases">
        <title>Long read genome sequence of the mycoparasitic Pythium oligandrum ATCC 38472 isolated from sugarbeet rhizosphere.</title>
        <authorList>
            <person name="Gaulin E."/>
        </authorList>
    </citation>
    <scope>NUCLEOTIDE SEQUENCE</scope>
    <source>
        <strain evidence="3">ATCC 38472_TT</strain>
    </source>
</reference>
<feature type="compositionally biased region" description="Polar residues" evidence="1">
    <location>
        <begin position="70"/>
        <end position="95"/>
    </location>
</feature>
<dbReference type="AlphaFoldDB" id="A0A8K1FLY6"/>
<dbReference type="InterPro" id="IPR036525">
    <property type="entry name" value="Tubulin/FtsZ_GTPase_sf"/>
</dbReference>
<evidence type="ECO:0000259" key="2">
    <source>
        <dbReference type="Pfam" id="PF14881"/>
    </source>
</evidence>
<dbReference type="Pfam" id="PF14881">
    <property type="entry name" value="Tubulin_3"/>
    <property type="match status" value="1"/>
</dbReference>
<proteinExistence type="predicted"/>
<dbReference type="OrthoDB" id="271881at2759"/>
<dbReference type="PANTHER" id="PTHR13391">
    <property type="entry name" value="MITOCHONDRIAL DISTRIBUTION REGULATOR MISATO"/>
    <property type="match status" value="1"/>
</dbReference>
<dbReference type="Gene3D" id="3.40.50.1440">
    <property type="entry name" value="Tubulin/FtsZ, GTPase domain"/>
    <property type="match status" value="1"/>
</dbReference>
<dbReference type="EMBL" id="SPLM01000004">
    <property type="protein sequence ID" value="TMW67651.1"/>
    <property type="molecule type" value="Genomic_DNA"/>
</dbReference>
<dbReference type="PANTHER" id="PTHR13391:SF0">
    <property type="entry name" value="PROTEIN MISATO HOMOLOG 1"/>
    <property type="match status" value="1"/>
</dbReference>
<dbReference type="InterPro" id="IPR049942">
    <property type="entry name" value="DML1/Misato"/>
</dbReference>
<dbReference type="GO" id="GO:0005737">
    <property type="term" value="C:cytoplasm"/>
    <property type="evidence" value="ECO:0007669"/>
    <property type="project" value="TreeGrafter"/>
</dbReference>
<sequence>MTMPMEETLRLAFGTAATTTATQWHAIERANGGHAGLEQVDGRPRFIAFEAKGRIQRRVSATSAIHRGATQPQQAQSEASSWSGNVQVYDQSESDVSSAPTNAGLWDWEVSNEKNLVEVSEFRPYMPLHNFYEGQSVTRDGSVSVNTLEMIEDHVRGVLEECDNLRFVQALVDMDSAWGGLAVEVLTYLNEECPSAIVATYGNDWAYPLPDQSEVSVYSTGIEGQDKSKVAARRRINVASSISALTECSNVMIPLAMAKSTRRYETASQDCIAAASTVATALELAMSAFREEGTSVYHLLEGTLPSMKVLELGSLIPFNTDASLLLEKEKEYPGWTAASLLPQLASRGSTTLLPPRFRRLHLRGAMSQSSSLQRHLERFDSQDCVVQWSLTPLHLSRASAPVDGVSQLALSSAVGQYLHHVATQLPRKQQDRRILYEFTQAGMNVDALEELDASMQAMSGAYPTNANDDHDDIDDLMGHAFQN</sequence>
<comment type="caution">
    <text evidence="3">The sequence shown here is derived from an EMBL/GenBank/DDBJ whole genome shotgun (WGS) entry which is preliminary data.</text>
</comment>
<dbReference type="GO" id="GO:0007005">
    <property type="term" value="P:mitochondrion organization"/>
    <property type="evidence" value="ECO:0007669"/>
    <property type="project" value="InterPro"/>
</dbReference>
<name>A0A8K1FLY6_PYTOL</name>
<keyword evidence="4" id="KW-1185">Reference proteome</keyword>
<accession>A0A8K1FLY6</accession>
<feature type="domain" description="DML1/Misato tubulin" evidence="2">
    <location>
        <begin position="148"/>
        <end position="281"/>
    </location>
</feature>
<evidence type="ECO:0000256" key="1">
    <source>
        <dbReference type="SAM" id="MobiDB-lite"/>
    </source>
</evidence>
<organism evidence="3 4">
    <name type="scientific">Pythium oligandrum</name>
    <name type="common">Mycoparasitic fungus</name>
    <dbReference type="NCBI Taxonomy" id="41045"/>
    <lineage>
        <taxon>Eukaryota</taxon>
        <taxon>Sar</taxon>
        <taxon>Stramenopiles</taxon>
        <taxon>Oomycota</taxon>
        <taxon>Peronosporomycetes</taxon>
        <taxon>Pythiales</taxon>
        <taxon>Pythiaceae</taxon>
        <taxon>Pythium</taxon>
    </lineage>
</organism>
<dbReference type="SUPFAM" id="SSF52490">
    <property type="entry name" value="Tubulin nucleotide-binding domain-like"/>
    <property type="match status" value="1"/>
</dbReference>